<dbReference type="Proteomes" id="UP001479436">
    <property type="component" value="Unassembled WGS sequence"/>
</dbReference>
<feature type="DNA-binding region" description="Homeobox" evidence="4">
    <location>
        <begin position="123"/>
        <end position="185"/>
    </location>
</feature>
<dbReference type="SUPFAM" id="SSF46689">
    <property type="entry name" value="Homeodomain-like"/>
    <property type="match status" value="1"/>
</dbReference>
<protein>
    <submittedName>
        <fullName evidence="7">Homeobox protein Meis3</fullName>
    </submittedName>
</protein>
<organism evidence="7 8">
    <name type="scientific">Basidiobolus ranarum</name>
    <dbReference type="NCBI Taxonomy" id="34480"/>
    <lineage>
        <taxon>Eukaryota</taxon>
        <taxon>Fungi</taxon>
        <taxon>Fungi incertae sedis</taxon>
        <taxon>Zoopagomycota</taxon>
        <taxon>Entomophthoromycotina</taxon>
        <taxon>Basidiobolomycetes</taxon>
        <taxon>Basidiobolales</taxon>
        <taxon>Basidiobolaceae</taxon>
        <taxon>Basidiobolus</taxon>
    </lineage>
</organism>
<keyword evidence="2 4" id="KW-0371">Homeobox</keyword>
<keyword evidence="8" id="KW-1185">Reference proteome</keyword>
<feature type="domain" description="Homeobox" evidence="6">
    <location>
        <begin position="121"/>
        <end position="184"/>
    </location>
</feature>
<feature type="compositionally biased region" description="Basic and acidic residues" evidence="5">
    <location>
        <begin position="105"/>
        <end position="122"/>
    </location>
</feature>
<dbReference type="CDD" id="cd00086">
    <property type="entry name" value="homeodomain"/>
    <property type="match status" value="1"/>
</dbReference>
<gene>
    <name evidence="7" type="primary">MEIS3</name>
    <name evidence="7" type="ORF">K7432_010057</name>
</gene>
<proteinExistence type="predicted"/>
<reference evidence="7 8" key="1">
    <citation type="submission" date="2023-04" db="EMBL/GenBank/DDBJ databases">
        <title>Genome of Basidiobolus ranarum AG-B5.</title>
        <authorList>
            <person name="Stajich J.E."/>
            <person name="Carter-House D."/>
            <person name="Gryganskyi A."/>
        </authorList>
    </citation>
    <scope>NUCLEOTIDE SEQUENCE [LARGE SCALE GENOMIC DNA]</scope>
    <source>
        <strain evidence="7 8">AG-B5</strain>
    </source>
</reference>
<dbReference type="Pfam" id="PF05920">
    <property type="entry name" value="Homeobox_KN"/>
    <property type="match status" value="1"/>
</dbReference>
<evidence type="ECO:0000313" key="7">
    <source>
        <dbReference type="EMBL" id="KAK9763345.1"/>
    </source>
</evidence>
<dbReference type="SMART" id="SM00389">
    <property type="entry name" value="HOX"/>
    <property type="match status" value="1"/>
</dbReference>
<feature type="region of interest" description="Disordered" evidence="5">
    <location>
        <begin position="105"/>
        <end position="130"/>
    </location>
</feature>
<dbReference type="PROSITE" id="PS50071">
    <property type="entry name" value="HOMEOBOX_2"/>
    <property type="match status" value="1"/>
</dbReference>
<keyword evidence="1 4" id="KW-0238">DNA-binding</keyword>
<keyword evidence="3 4" id="KW-0539">Nucleus</keyword>
<comment type="subcellular location">
    <subcellularLocation>
        <location evidence="4">Nucleus</location>
    </subcellularLocation>
</comment>
<dbReference type="InterPro" id="IPR008422">
    <property type="entry name" value="KN_HD"/>
</dbReference>
<dbReference type="InterPro" id="IPR009057">
    <property type="entry name" value="Homeodomain-like_sf"/>
</dbReference>
<dbReference type="Gene3D" id="1.10.10.60">
    <property type="entry name" value="Homeodomain-like"/>
    <property type="match status" value="1"/>
</dbReference>
<dbReference type="InterPro" id="IPR050224">
    <property type="entry name" value="TALE_homeobox"/>
</dbReference>
<dbReference type="GO" id="GO:0003677">
    <property type="term" value="F:DNA binding"/>
    <property type="evidence" value="ECO:0007669"/>
    <property type="project" value="UniProtKB-KW"/>
</dbReference>
<evidence type="ECO:0000256" key="1">
    <source>
        <dbReference type="ARBA" id="ARBA00023125"/>
    </source>
</evidence>
<evidence type="ECO:0000259" key="6">
    <source>
        <dbReference type="PROSITE" id="PS50071"/>
    </source>
</evidence>
<evidence type="ECO:0000256" key="3">
    <source>
        <dbReference type="ARBA" id="ARBA00023242"/>
    </source>
</evidence>
<sequence length="207" mass="23856">MNLTQIRGELEMHPLFSLVLKAAFWRSQLSTARDLDTAEAIMNESLDSLIPPIHYFHKMSPLDPNTQYLLNLLTTLTYHILELSNCFLITESTITTTLQTVSHEVSRAIGERSTDDNPQPEKKGKRRSNHSPEIREILMQWLLEHADNPYPTQAEKLALCQKTGLAVKKVNDWFVNARRRILSMRDGVPQLDFDAQEFEEHKMKAEV</sequence>
<dbReference type="PANTHER" id="PTHR11850">
    <property type="entry name" value="HOMEOBOX PROTEIN TRANSCRIPTION FACTORS"/>
    <property type="match status" value="1"/>
</dbReference>
<comment type="caution">
    <text evidence="7">The sequence shown here is derived from an EMBL/GenBank/DDBJ whole genome shotgun (WGS) entry which is preliminary data.</text>
</comment>
<name>A0ABR2WPC4_9FUNG</name>
<dbReference type="InterPro" id="IPR001356">
    <property type="entry name" value="HD"/>
</dbReference>
<evidence type="ECO:0000313" key="8">
    <source>
        <dbReference type="Proteomes" id="UP001479436"/>
    </source>
</evidence>
<evidence type="ECO:0000256" key="2">
    <source>
        <dbReference type="ARBA" id="ARBA00023155"/>
    </source>
</evidence>
<evidence type="ECO:0000256" key="4">
    <source>
        <dbReference type="PROSITE-ProRule" id="PRU00108"/>
    </source>
</evidence>
<evidence type="ECO:0000256" key="5">
    <source>
        <dbReference type="SAM" id="MobiDB-lite"/>
    </source>
</evidence>
<accession>A0ABR2WPC4</accession>
<dbReference type="EMBL" id="JASJQH010000664">
    <property type="protein sequence ID" value="KAK9763345.1"/>
    <property type="molecule type" value="Genomic_DNA"/>
</dbReference>